<dbReference type="InterPro" id="IPR002455">
    <property type="entry name" value="GPCR3_GABA-B"/>
</dbReference>
<dbReference type="PANTHER" id="PTHR10519">
    <property type="entry name" value="GABA-B RECEPTOR"/>
    <property type="match status" value="1"/>
</dbReference>
<keyword evidence="6 12" id="KW-0675">Receptor</keyword>
<evidence type="ECO:0000313" key="13">
    <source>
        <dbReference type="Proteomes" id="UP000440578"/>
    </source>
</evidence>
<keyword evidence="13" id="KW-1185">Reference proteome</keyword>
<evidence type="ECO:0000256" key="8">
    <source>
        <dbReference type="ARBA" id="ARBA00023224"/>
    </source>
</evidence>
<dbReference type="PRINTS" id="PR01177">
    <property type="entry name" value="GABAB1RECPTR"/>
</dbReference>
<dbReference type="AlphaFoldDB" id="A0A6A4VNZ3"/>
<proteinExistence type="predicted"/>
<dbReference type="CDD" id="cd06366">
    <property type="entry name" value="PBP1_GABAb_receptor"/>
    <property type="match status" value="1"/>
</dbReference>
<feature type="transmembrane region" description="Helical" evidence="9">
    <location>
        <begin position="629"/>
        <end position="649"/>
    </location>
</feature>
<feature type="transmembrane region" description="Helical" evidence="9">
    <location>
        <begin position="528"/>
        <end position="549"/>
    </location>
</feature>
<evidence type="ECO:0000256" key="4">
    <source>
        <dbReference type="ARBA" id="ARBA00023040"/>
    </source>
</evidence>
<feature type="transmembrane region" description="Helical" evidence="9">
    <location>
        <begin position="570"/>
        <end position="591"/>
    </location>
</feature>
<dbReference type="GO" id="GO:0038039">
    <property type="term" value="C:G protein-coupled receptor heterodimeric complex"/>
    <property type="evidence" value="ECO:0007669"/>
    <property type="project" value="TreeGrafter"/>
</dbReference>
<evidence type="ECO:0000256" key="2">
    <source>
        <dbReference type="ARBA" id="ARBA00022692"/>
    </source>
</evidence>
<keyword evidence="7" id="KW-0325">Glycoprotein</keyword>
<dbReference type="FunFam" id="3.40.50.2300:FF:000751">
    <property type="match status" value="1"/>
</dbReference>
<dbReference type="CDD" id="cd15047">
    <property type="entry name" value="7tmC_GABA-B-like"/>
    <property type="match status" value="1"/>
</dbReference>
<name>A0A6A4VNZ3_AMPAM</name>
<accession>A0A6A4VNZ3</accession>
<dbReference type="PROSITE" id="PS50259">
    <property type="entry name" value="G_PROTEIN_RECEP_F3_4"/>
    <property type="match status" value="1"/>
</dbReference>
<dbReference type="Gene3D" id="3.40.50.2300">
    <property type="match status" value="3"/>
</dbReference>
<dbReference type="GO" id="GO:0007214">
    <property type="term" value="P:gamma-aminobutyric acid signaling pathway"/>
    <property type="evidence" value="ECO:0007669"/>
    <property type="project" value="TreeGrafter"/>
</dbReference>
<dbReference type="Pfam" id="PF01094">
    <property type="entry name" value="ANF_receptor"/>
    <property type="match status" value="2"/>
</dbReference>
<evidence type="ECO:0000256" key="1">
    <source>
        <dbReference type="ARBA" id="ARBA00004141"/>
    </source>
</evidence>
<evidence type="ECO:0000256" key="5">
    <source>
        <dbReference type="ARBA" id="ARBA00023136"/>
    </source>
</evidence>
<dbReference type="Pfam" id="PF00003">
    <property type="entry name" value="7tm_3"/>
    <property type="match status" value="1"/>
</dbReference>
<reference evidence="12 13" key="1">
    <citation type="submission" date="2019-07" db="EMBL/GenBank/DDBJ databases">
        <title>Draft genome assembly of a fouling barnacle, Amphibalanus amphitrite (Darwin, 1854): The first reference genome for Thecostraca.</title>
        <authorList>
            <person name="Kim W."/>
        </authorList>
    </citation>
    <scope>NUCLEOTIDE SEQUENCE [LARGE SCALE GENOMIC DNA]</scope>
    <source>
        <strain evidence="12">SNU_AA5</strain>
        <tissue evidence="12">Soma without cirri and trophi</tissue>
    </source>
</reference>
<dbReference type="EMBL" id="VIIS01001620">
    <property type="protein sequence ID" value="KAF0295393.1"/>
    <property type="molecule type" value="Genomic_DNA"/>
</dbReference>
<feature type="chain" id="PRO_5025631787" evidence="10">
    <location>
        <begin position="33"/>
        <end position="717"/>
    </location>
</feature>
<feature type="domain" description="G-protein coupled receptors family 3 profile" evidence="11">
    <location>
        <begin position="521"/>
        <end position="717"/>
    </location>
</feature>
<dbReference type="OrthoDB" id="411630at2759"/>
<evidence type="ECO:0000256" key="3">
    <source>
        <dbReference type="ARBA" id="ARBA00022989"/>
    </source>
</evidence>
<dbReference type="InterPro" id="IPR001828">
    <property type="entry name" value="ANF_lig-bd_rcpt"/>
</dbReference>
<feature type="transmembrane region" description="Helical" evidence="9">
    <location>
        <begin position="693"/>
        <end position="714"/>
    </location>
</feature>
<comment type="subcellular location">
    <subcellularLocation>
        <location evidence="1">Membrane</location>
        <topology evidence="1">Multi-pass membrane protein</topology>
    </subcellularLocation>
</comment>
<dbReference type="InterPro" id="IPR017978">
    <property type="entry name" value="GPCR_3_C"/>
</dbReference>
<keyword evidence="4" id="KW-0297">G-protein coupled receptor</keyword>
<dbReference type="Proteomes" id="UP000440578">
    <property type="component" value="Unassembled WGS sequence"/>
</dbReference>
<dbReference type="PANTHER" id="PTHR10519:SF46">
    <property type="entry name" value="METABOTROPIC GABA-B RECEPTOR SUBTYPE 3, ISOFORM A"/>
    <property type="match status" value="1"/>
</dbReference>
<comment type="caution">
    <text evidence="12">The sequence shown here is derived from an EMBL/GenBank/DDBJ whole genome shotgun (WGS) entry which is preliminary data.</text>
</comment>
<evidence type="ECO:0000256" key="6">
    <source>
        <dbReference type="ARBA" id="ARBA00023170"/>
    </source>
</evidence>
<feature type="transmembrane region" description="Helical" evidence="9">
    <location>
        <begin position="487"/>
        <end position="508"/>
    </location>
</feature>
<sequence>MRLPLGGRLTLPPLVLVVVVLVVVLRSDCAAGADRGRRQLTVLGLFDMDAARCRWACGRAPHEGHSDLAAVQLAVQHVNRRRLVPGYRLRLITNNTQCSAGVGVDAFFHALYTRKSSRTIALIGTGCSEVTEHLAQIVPYWNILQMSFGSFSPVLSDRTTFPLFFRTSPPESAHNLARLAFVAHHRWDAVATVSENLNVHTLAMNELVTELEANNVTLLATVTLDANDYREQLNSLKAYRLGMFGADYVWLLYGSTSERWWLRQPPDGCRAAEMRAAAAHLLLVDSFSETRPGARPASGLSSAAFRRALQLRGVPITRTASLAYDALWSVALALRATQRRWRARGERRALHRFDYSHAGTAADLFSATQRLNFTGVSGPVSFDGADRRGLTAFYQLQGDNLTLVALYDPRGGGSLELRCAACTAIWWPGGEVPVARRLVVARVVTVAGAALLVVGCLAVLGVLLSGTFLAFNVYYKHMKQVKLSSPKLNSITAVGCMLVYVAVVLLGLDYATLTGTRHFDVVCTARVYLFSTGFSLAFGAMFTKTFRVHQIFIGSRTGVIKNKMLQDTQLMALILVLLLIDCVIATLWVTLDPLQRQLRNLTMEYAPGDRGVVYLPQVEVCHSQHEHKWLGALYVYKGLLLTVAVYMAWETRGVKIPALNDSRYIGLSVYNVVITSVIVVTMANAVWDRVTLAFVLIASLIIMSTTTTLCLLFLPKQ</sequence>
<dbReference type="SUPFAM" id="SSF53822">
    <property type="entry name" value="Periplasmic binding protein-like I"/>
    <property type="match status" value="1"/>
</dbReference>
<evidence type="ECO:0000256" key="9">
    <source>
        <dbReference type="SAM" id="Phobius"/>
    </source>
</evidence>
<dbReference type="PRINTS" id="PR01176">
    <property type="entry name" value="GABABRECEPTR"/>
</dbReference>
<evidence type="ECO:0000256" key="7">
    <source>
        <dbReference type="ARBA" id="ARBA00023180"/>
    </source>
</evidence>
<feature type="transmembrane region" description="Helical" evidence="9">
    <location>
        <begin position="446"/>
        <end position="475"/>
    </location>
</feature>
<dbReference type="GO" id="GO:0004965">
    <property type="term" value="F:G protein-coupled GABA receptor activity"/>
    <property type="evidence" value="ECO:0007669"/>
    <property type="project" value="InterPro"/>
</dbReference>
<keyword evidence="3 9" id="KW-1133">Transmembrane helix</keyword>
<keyword evidence="8" id="KW-0807">Transducer</keyword>
<protein>
    <submittedName>
        <fullName evidence="12">Gamma-aminobutyric acid type B receptor subunit 2</fullName>
    </submittedName>
</protein>
<feature type="transmembrane region" description="Helical" evidence="9">
    <location>
        <begin position="669"/>
        <end position="687"/>
    </location>
</feature>
<keyword evidence="2 9" id="KW-0812">Transmembrane</keyword>
<dbReference type="InterPro" id="IPR028082">
    <property type="entry name" value="Peripla_BP_I"/>
</dbReference>
<keyword evidence="10" id="KW-0732">Signal</keyword>
<organism evidence="12 13">
    <name type="scientific">Amphibalanus amphitrite</name>
    <name type="common">Striped barnacle</name>
    <name type="synonym">Balanus amphitrite</name>
    <dbReference type="NCBI Taxonomy" id="1232801"/>
    <lineage>
        <taxon>Eukaryota</taxon>
        <taxon>Metazoa</taxon>
        <taxon>Ecdysozoa</taxon>
        <taxon>Arthropoda</taxon>
        <taxon>Crustacea</taxon>
        <taxon>Multicrustacea</taxon>
        <taxon>Cirripedia</taxon>
        <taxon>Thoracica</taxon>
        <taxon>Thoracicalcarea</taxon>
        <taxon>Balanomorpha</taxon>
        <taxon>Balanoidea</taxon>
        <taxon>Balanidae</taxon>
        <taxon>Amphibalaninae</taxon>
        <taxon>Amphibalanus</taxon>
    </lineage>
</organism>
<keyword evidence="5 9" id="KW-0472">Membrane</keyword>
<feature type="signal peptide" evidence="10">
    <location>
        <begin position="1"/>
        <end position="32"/>
    </location>
</feature>
<evidence type="ECO:0000259" key="11">
    <source>
        <dbReference type="PROSITE" id="PS50259"/>
    </source>
</evidence>
<evidence type="ECO:0000256" key="10">
    <source>
        <dbReference type="SAM" id="SignalP"/>
    </source>
</evidence>
<evidence type="ECO:0000313" key="12">
    <source>
        <dbReference type="EMBL" id="KAF0295393.1"/>
    </source>
</evidence>
<gene>
    <name evidence="12" type="primary">Gabbr2</name>
    <name evidence="12" type="ORF">FJT64_000641</name>
</gene>